<keyword evidence="1" id="KW-0677">Repeat</keyword>
<comment type="caution">
    <text evidence="6">The sequence shown here is derived from an EMBL/GenBank/DDBJ whole genome shotgun (WGS) entry which is preliminary data.</text>
</comment>
<feature type="region of interest" description="Disordered" evidence="4">
    <location>
        <begin position="391"/>
        <end position="416"/>
    </location>
</feature>
<organism evidence="6 7">
    <name type="scientific">Adiantum capillus-veneris</name>
    <name type="common">Maidenhair fern</name>
    <dbReference type="NCBI Taxonomy" id="13818"/>
    <lineage>
        <taxon>Eukaryota</taxon>
        <taxon>Viridiplantae</taxon>
        <taxon>Streptophyta</taxon>
        <taxon>Embryophyta</taxon>
        <taxon>Tracheophyta</taxon>
        <taxon>Polypodiopsida</taxon>
        <taxon>Polypodiidae</taxon>
        <taxon>Polypodiales</taxon>
        <taxon>Pteridineae</taxon>
        <taxon>Pteridaceae</taxon>
        <taxon>Vittarioideae</taxon>
        <taxon>Adiantum</taxon>
    </lineage>
</organism>
<dbReference type="CDD" id="cd19908">
    <property type="entry name" value="DSRM_AtDRB-like_rpt2"/>
    <property type="match status" value="1"/>
</dbReference>
<reference evidence="6" key="1">
    <citation type="submission" date="2021-01" db="EMBL/GenBank/DDBJ databases">
        <title>Adiantum capillus-veneris genome.</title>
        <authorList>
            <person name="Fang Y."/>
            <person name="Liao Q."/>
        </authorList>
    </citation>
    <scope>NUCLEOTIDE SEQUENCE</scope>
    <source>
        <strain evidence="6">H3</strain>
        <tissue evidence="6">Leaf</tissue>
    </source>
</reference>
<dbReference type="Proteomes" id="UP000886520">
    <property type="component" value="Chromosome 4"/>
</dbReference>
<evidence type="ECO:0000256" key="3">
    <source>
        <dbReference type="PROSITE-ProRule" id="PRU00266"/>
    </source>
</evidence>
<dbReference type="SMART" id="SM00358">
    <property type="entry name" value="DSRM"/>
    <property type="match status" value="2"/>
</dbReference>
<evidence type="ECO:0000256" key="4">
    <source>
        <dbReference type="SAM" id="MobiDB-lite"/>
    </source>
</evidence>
<dbReference type="Pfam" id="PF00035">
    <property type="entry name" value="dsrm"/>
    <property type="match status" value="2"/>
</dbReference>
<keyword evidence="7" id="KW-1185">Reference proteome</keyword>
<evidence type="ECO:0000313" key="6">
    <source>
        <dbReference type="EMBL" id="KAI5080952.1"/>
    </source>
</evidence>
<dbReference type="CDD" id="cd19907">
    <property type="entry name" value="DSRM_AtDRB-like_rpt1"/>
    <property type="match status" value="1"/>
</dbReference>
<accession>A0A9D4V8Q3</accession>
<dbReference type="SUPFAM" id="SSF54768">
    <property type="entry name" value="dsRNA-binding domain-like"/>
    <property type="match status" value="2"/>
</dbReference>
<dbReference type="InterPro" id="IPR044450">
    <property type="entry name" value="AtDRB-like_DSRM_1"/>
</dbReference>
<feature type="compositionally biased region" description="Low complexity" evidence="4">
    <location>
        <begin position="613"/>
        <end position="627"/>
    </location>
</feature>
<name>A0A9D4V8Q3_ADICA</name>
<keyword evidence="2 3" id="KW-0694">RNA-binding</keyword>
<dbReference type="PANTHER" id="PTHR46031:SF26">
    <property type="entry name" value="DOUBLE-STRANDED RNA-BINDING PROTEIN 2"/>
    <property type="match status" value="1"/>
</dbReference>
<gene>
    <name evidence="6" type="ORF">GOP47_0004135</name>
</gene>
<evidence type="ECO:0000313" key="7">
    <source>
        <dbReference type="Proteomes" id="UP000886520"/>
    </source>
</evidence>
<dbReference type="OrthoDB" id="5988181at2759"/>
<evidence type="ECO:0000256" key="2">
    <source>
        <dbReference type="ARBA" id="ARBA00022884"/>
    </source>
</evidence>
<sequence length="768" mass="85006">MALSTLLDCLADLAVKLQLEQQILLELVEKLKTVFFQKEGLRPEVHRAAIKVCHQQAAHLLTSKCSRFSSLPAGSFLSCAGMYKNQLQELAQRSCFNLPSYSCIREGPDHAPRFKATVSFNGEVFESPGYHSTLRQAEHAAAEVALNILSRRGPTQSLAARILDETGVCKNLLQETAQRAGVSLPVYTTVRSGPKHQPLFTCMVEVGGRNFVGEPAKTKKQAEKNAALAAWSALKLLTPASHLPLLPACTDSDNKVNVFSGTQYGWDDQVSLQSPSYQGANIQRSKVRSVNVRDRNRIARDGHVSTGQYYPATQLSSAAAVTDSLGYDRYHSAYGPNRTSYPSTGEVSHDVAQQFLYKQSSFTGSAWPQQSANSESLAHLGRTFYNSQATPGPFASFSRRQAGRHQRRHSLSGIESPGLAQEAMAVSHASGGGNMLVRASPHPQQIRGLPYQSLSERFELNRPSLLEELQLKDDEDDWSQRDVMSSSAKQTRHPTGRMRWQSQSERFEYRNHFLPQVEEVQYWDEEEWPQDNSYGINSHVDREQGLETKSGYKEGWLRGDTLLQSLEAQKNHGYREGWLREEIRKHSVNERRNAYRESWADGEVVSYGQEEPSCSSHGSQSQNSIINGERSIGMSGGADLDIERNHSYGDTFKDAQLDNKSAFTATSMASTPSSPFSSLWAKSTQWWGSHRPSSPSSTAAALANTLGLRPASSMAPAVRVRQMVPVCSAPPPRRADPPVSSRHPPVDHSSSLAESEANVNQLFNSLRL</sequence>
<feature type="domain" description="DRBM" evidence="5">
    <location>
        <begin position="168"/>
        <end position="236"/>
    </location>
</feature>
<evidence type="ECO:0000256" key="1">
    <source>
        <dbReference type="ARBA" id="ARBA00022737"/>
    </source>
</evidence>
<dbReference type="EMBL" id="JABFUD020000004">
    <property type="protein sequence ID" value="KAI5080952.1"/>
    <property type="molecule type" value="Genomic_DNA"/>
</dbReference>
<feature type="region of interest" description="Disordered" evidence="4">
    <location>
        <begin position="608"/>
        <end position="639"/>
    </location>
</feature>
<dbReference type="PANTHER" id="PTHR46031">
    <property type="match status" value="1"/>
</dbReference>
<dbReference type="Gene3D" id="3.30.160.20">
    <property type="match status" value="2"/>
</dbReference>
<dbReference type="GO" id="GO:0003725">
    <property type="term" value="F:double-stranded RNA binding"/>
    <property type="evidence" value="ECO:0007669"/>
    <property type="project" value="InterPro"/>
</dbReference>
<feature type="region of interest" description="Disordered" evidence="4">
    <location>
        <begin position="477"/>
        <end position="500"/>
    </location>
</feature>
<feature type="domain" description="DRBM" evidence="5">
    <location>
        <begin position="82"/>
        <end position="151"/>
    </location>
</feature>
<protein>
    <recommendedName>
        <fullName evidence="5">DRBM domain-containing protein</fullName>
    </recommendedName>
</protein>
<feature type="compositionally biased region" description="Basic residues" evidence="4">
    <location>
        <begin position="401"/>
        <end position="410"/>
    </location>
</feature>
<dbReference type="FunFam" id="3.30.160.20:FF:000036">
    <property type="entry name" value="Double-stranded RNA-binding protein 2"/>
    <property type="match status" value="1"/>
</dbReference>
<dbReference type="InterPro" id="IPR044451">
    <property type="entry name" value="AtDRB-like_DSRM_2"/>
</dbReference>
<dbReference type="AlphaFoldDB" id="A0A9D4V8Q3"/>
<proteinExistence type="predicted"/>
<dbReference type="PROSITE" id="PS50137">
    <property type="entry name" value="DS_RBD"/>
    <property type="match status" value="2"/>
</dbReference>
<evidence type="ECO:0000259" key="5">
    <source>
        <dbReference type="PROSITE" id="PS50137"/>
    </source>
</evidence>
<dbReference type="InterPro" id="IPR014720">
    <property type="entry name" value="dsRBD_dom"/>
</dbReference>
<feature type="region of interest" description="Disordered" evidence="4">
    <location>
        <begin position="727"/>
        <end position="756"/>
    </location>
</feature>